<dbReference type="AlphaFoldDB" id="A0A9X4RVQ2"/>
<sequence length="215" mass="25297">MDKSEELIKRITPLFLEVGYWNLRVDDIAARLNISKKTLYIYFDNKKDIIWRVLQHNLSNVEELAQTAEENSPNAIESVISFMNGFYGYIGTEQDKQNLEELEKYYPEILVRYKGALLELIQRLLQKNYERGVQEGYYKLEHDPEYVGRFFSMVYNGNRTMDMPKENVYSFEKLRIMSAKIIMYGLVSPKGAVVLDELYASYKHLNPYSPPDPYV</sequence>
<evidence type="ECO:0000259" key="3">
    <source>
        <dbReference type="PROSITE" id="PS50977"/>
    </source>
</evidence>
<feature type="DNA-binding region" description="H-T-H motif" evidence="2">
    <location>
        <begin position="24"/>
        <end position="43"/>
    </location>
</feature>
<dbReference type="PRINTS" id="PR00455">
    <property type="entry name" value="HTHTETR"/>
</dbReference>
<evidence type="ECO:0000313" key="4">
    <source>
        <dbReference type="EMBL" id="MDG4946936.1"/>
    </source>
</evidence>
<dbReference type="Pfam" id="PF00440">
    <property type="entry name" value="TetR_N"/>
    <property type="match status" value="1"/>
</dbReference>
<organism evidence="4 5">
    <name type="scientific">Profundicola chukchiensis</name>
    <dbReference type="NCBI Taxonomy" id="2961959"/>
    <lineage>
        <taxon>Bacteria</taxon>
        <taxon>Pseudomonadati</taxon>
        <taxon>Bacteroidota</taxon>
        <taxon>Flavobacteriia</taxon>
        <taxon>Flavobacteriales</taxon>
        <taxon>Weeksellaceae</taxon>
        <taxon>Profundicola</taxon>
    </lineage>
</organism>
<protein>
    <submittedName>
        <fullName evidence="4">TetR/AcrR family transcriptional regulator</fullName>
    </submittedName>
</protein>
<name>A0A9X4RVQ2_9FLAO</name>
<keyword evidence="5" id="KW-1185">Reference proteome</keyword>
<comment type="caution">
    <text evidence="4">The sequence shown here is derived from an EMBL/GenBank/DDBJ whole genome shotgun (WGS) entry which is preliminary data.</text>
</comment>
<dbReference type="GO" id="GO:0003677">
    <property type="term" value="F:DNA binding"/>
    <property type="evidence" value="ECO:0007669"/>
    <property type="project" value="UniProtKB-UniRule"/>
</dbReference>
<dbReference type="EMBL" id="JANCMU010000008">
    <property type="protein sequence ID" value="MDG4946936.1"/>
    <property type="molecule type" value="Genomic_DNA"/>
</dbReference>
<evidence type="ECO:0000256" key="1">
    <source>
        <dbReference type="ARBA" id="ARBA00023125"/>
    </source>
</evidence>
<dbReference type="PANTHER" id="PTHR43479">
    <property type="entry name" value="ACREF/ENVCD OPERON REPRESSOR-RELATED"/>
    <property type="match status" value="1"/>
</dbReference>
<dbReference type="InterPro" id="IPR009057">
    <property type="entry name" value="Homeodomain-like_sf"/>
</dbReference>
<gene>
    <name evidence="4" type="ORF">NMK71_10980</name>
</gene>
<dbReference type="PANTHER" id="PTHR43479:SF11">
    <property type="entry name" value="ACREF_ENVCD OPERON REPRESSOR-RELATED"/>
    <property type="match status" value="1"/>
</dbReference>
<proteinExistence type="predicted"/>
<dbReference type="InterPro" id="IPR050624">
    <property type="entry name" value="HTH-type_Tx_Regulator"/>
</dbReference>
<evidence type="ECO:0000256" key="2">
    <source>
        <dbReference type="PROSITE-ProRule" id="PRU00335"/>
    </source>
</evidence>
<dbReference type="PROSITE" id="PS50977">
    <property type="entry name" value="HTH_TETR_2"/>
    <property type="match status" value="1"/>
</dbReference>
<evidence type="ECO:0000313" key="5">
    <source>
        <dbReference type="Proteomes" id="UP001152599"/>
    </source>
</evidence>
<feature type="domain" description="HTH tetR-type" evidence="3">
    <location>
        <begin position="1"/>
        <end position="61"/>
    </location>
</feature>
<dbReference type="InterPro" id="IPR001647">
    <property type="entry name" value="HTH_TetR"/>
</dbReference>
<dbReference type="SUPFAM" id="SSF46689">
    <property type="entry name" value="Homeodomain-like"/>
    <property type="match status" value="1"/>
</dbReference>
<reference evidence="4" key="1">
    <citation type="submission" date="2022-07" db="EMBL/GenBank/DDBJ databases">
        <title>Description and genome-wide analysis of Profundicola chukchiensis gen. nov., sp. nov., marine bacteria isolated from bottom sediments of the Chukchi Sea.</title>
        <authorList>
            <person name="Romanenko L."/>
            <person name="Otstavnykh N."/>
            <person name="Kurilenko V."/>
            <person name="Eremeev V."/>
            <person name="Velansky P."/>
            <person name="Mikhailov V."/>
            <person name="Isaeva M."/>
        </authorList>
    </citation>
    <scope>NUCLEOTIDE SEQUENCE</scope>
    <source>
        <strain evidence="4">KMM 9713</strain>
    </source>
</reference>
<dbReference type="Proteomes" id="UP001152599">
    <property type="component" value="Unassembled WGS sequence"/>
</dbReference>
<dbReference type="Gene3D" id="1.10.357.10">
    <property type="entry name" value="Tetracycline Repressor, domain 2"/>
    <property type="match status" value="1"/>
</dbReference>
<accession>A0A9X4RVQ2</accession>
<keyword evidence="1 2" id="KW-0238">DNA-binding</keyword>